<evidence type="ECO:0000313" key="3">
    <source>
        <dbReference type="Proteomes" id="UP000317365"/>
    </source>
</evidence>
<keyword evidence="1" id="KW-0812">Transmembrane</keyword>
<accession>A0A515EKL6</accession>
<keyword evidence="3" id="KW-1185">Reference proteome</keyword>
<proteinExistence type="predicted"/>
<dbReference type="EMBL" id="CP036282">
    <property type="protein sequence ID" value="QDL53149.1"/>
    <property type="molecule type" value="Genomic_DNA"/>
</dbReference>
<gene>
    <name evidence="2" type="ORF">EXZ61_02610</name>
</gene>
<evidence type="ECO:0000313" key="2">
    <source>
        <dbReference type="EMBL" id="QDL53149.1"/>
    </source>
</evidence>
<reference evidence="3" key="1">
    <citation type="submission" date="2019-02" db="EMBL/GenBank/DDBJ databases">
        <title>Complete genome sequence of Rhodoferax sp. Gr-4.</title>
        <authorList>
            <person name="Jin L."/>
        </authorList>
    </citation>
    <scope>NUCLEOTIDE SEQUENCE [LARGE SCALE GENOMIC DNA]</scope>
    <source>
        <strain evidence="3">Gr-4</strain>
    </source>
</reference>
<feature type="transmembrane region" description="Helical" evidence="1">
    <location>
        <begin position="6"/>
        <end position="32"/>
    </location>
</feature>
<dbReference type="AlphaFoldDB" id="A0A515EKL6"/>
<evidence type="ECO:0000256" key="1">
    <source>
        <dbReference type="SAM" id="Phobius"/>
    </source>
</evidence>
<dbReference type="RefSeq" id="WP_142808743.1">
    <property type="nucleotide sequence ID" value="NZ_CP036282.1"/>
</dbReference>
<keyword evidence="1" id="KW-1133">Transmembrane helix</keyword>
<organism evidence="2 3">
    <name type="scientific">Rhodoferax aquaticus</name>
    <dbReference type="NCBI Taxonomy" id="2527691"/>
    <lineage>
        <taxon>Bacteria</taxon>
        <taxon>Pseudomonadati</taxon>
        <taxon>Pseudomonadota</taxon>
        <taxon>Betaproteobacteria</taxon>
        <taxon>Burkholderiales</taxon>
        <taxon>Comamonadaceae</taxon>
        <taxon>Rhodoferax</taxon>
    </lineage>
</organism>
<keyword evidence="1" id="KW-0472">Membrane</keyword>
<dbReference type="Proteomes" id="UP000317365">
    <property type="component" value="Chromosome"/>
</dbReference>
<dbReference type="KEGG" id="rhg:EXZ61_02610"/>
<feature type="transmembrane region" description="Helical" evidence="1">
    <location>
        <begin position="44"/>
        <end position="72"/>
    </location>
</feature>
<protein>
    <submittedName>
        <fullName evidence="2">Uncharacterized protein</fullName>
    </submittedName>
</protein>
<sequence>MSAHLVALAALGWVLAYLYGFWLLYVLIMGFYRAYLSKRLTKPALVLASPALIVGYLVDLIANWTLATAWFLEFPKRPLELVTDRLSRYIGLQEDCWHKEHAVWVCQNLLDYFDPHDKHCVSES</sequence>
<reference evidence="3" key="2">
    <citation type="journal article" date="2020" name="Int. J. Syst. Evol. Microbiol.">
        <title>Genomic insights into a novel species Rhodoferax aquaticus sp. nov., isolated from freshwater.</title>
        <authorList>
            <person name="Li T."/>
            <person name="Zhuo Y."/>
            <person name="Jin C.Z."/>
            <person name="Wu X."/>
            <person name="Ko S.R."/>
            <person name="Jin F.J."/>
            <person name="Ahn C.Y."/>
            <person name="Oh H.M."/>
            <person name="Lee H.G."/>
            <person name="Jin L."/>
        </authorList>
    </citation>
    <scope>NUCLEOTIDE SEQUENCE [LARGE SCALE GENOMIC DNA]</scope>
    <source>
        <strain evidence="3">Gr-4</strain>
    </source>
</reference>
<name>A0A515EKL6_9BURK</name>